<organism evidence="1 2">
    <name type="scientific">Phyllobacterium brassicacearum</name>
    <dbReference type="NCBI Taxonomy" id="314235"/>
    <lineage>
        <taxon>Bacteria</taxon>
        <taxon>Pseudomonadati</taxon>
        <taxon>Pseudomonadota</taxon>
        <taxon>Alphaproteobacteria</taxon>
        <taxon>Hyphomicrobiales</taxon>
        <taxon>Phyllobacteriaceae</taxon>
        <taxon>Phyllobacterium</taxon>
    </lineage>
</organism>
<dbReference type="EMBL" id="PGGO01000013">
    <property type="protein sequence ID" value="PSH67713.1"/>
    <property type="molecule type" value="Genomic_DNA"/>
</dbReference>
<evidence type="ECO:0000313" key="2">
    <source>
        <dbReference type="Proteomes" id="UP000241444"/>
    </source>
</evidence>
<accession>A0A2P7BMM4</accession>
<name>A0A2P7BMM4_9HYPH</name>
<evidence type="ECO:0000313" key="1">
    <source>
        <dbReference type="EMBL" id="PSH67713.1"/>
    </source>
</evidence>
<protein>
    <submittedName>
        <fullName evidence="1">Uncharacterized protein</fullName>
    </submittedName>
</protein>
<dbReference type="RefSeq" id="WP_106712425.1">
    <property type="nucleotide sequence ID" value="NZ_PGGO01000013.1"/>
</dbReference>
<dbReference type="Proteomes" id="UP000241444">
    <property type="component" value="Unassembled WGS sequence"/>
</dbReference>
<reference evidence="2" key="1">
    <citation type="submission" date="2017-11" db="EMBL/GenBank/DDBJ databases">
        <authorList>
            <person name="Kuznetsova I."/>
            <person name="Sazanova A."/>
            <person name="Chirak E."/>
            <person name="Safronova V."/>
            <person name="Willems A."/>
        </authorList>
    </citation>
    <scope>NUCLEOTIDE SEQUENCE [LARGE SCALE GENOMIC DNA]</scope>
    <source>
        <strain evidence="2">STM 196</strain>
    </source>
</reference>
<dbReference type="AlphaFoldDB" id="A0A2P7BMM4"/>
<gene>
    <name evidence="1" type="ORF">CU102_17660</name>
</gene>
<comment type="caution">
    <text evidence="1">The sequence shown here is derived from an EMBL/GenBank/DDBJ whole genome shotgun (WGS) entry which is preliminary data.</text>
</comment>
<proteinExistence type="predicted"/>
<keyword evidence="2" id="KW-1185">Reference proteome</keyword>
<dbReference type="OrthoDB" id="9866357at2"/>
<sequence length="67" mass="7995">MWPLVSRIVYGSEWRPYSADTPVKSLSGEMISGRIMRLRYHDKGLWFYRAMTPDEDEKGVWRTTQQQ</sequence>